<reference evidence="2 3" key="1">
    <citation type="submission" date="2018-03" db="EMBL/GenBank/DDBJ databases">
        <title>Genomic Encyclopedia of Type Strains, Phase III (KMG-III): the genomes of soil and plant-associated and newly described type strains.</title>
        <authorList>
            <person name="Whitman W."/>
        </authorList>
    </citation>
    <scope>NUCLEOTIDE SEQUENCE [LARGE SCALE GENOMIC DNA]</scope>
    <source>
        <strain evidence="2 3">CGMCC 1.12259</strain>
    </source>
</reference>
<accession>A0A2P8GME3</accession>
<protein>
    <submittedName>
        <fullName evidence="2">Uncharacterized protein</fullName>
    </submittedName>
</protein>
<dbReference type="EMBL" id="PYAT01000008">
    <property type="protein sequence ID" value="PSL35141.1"/>
    <property type="molecule type" value="Genomic_DNA"/>
</dbReference>
<keyword evidence="1" id="KW-0472">Membrane</keyword>
<evidence type="ECO:0000313" key="3">
    <source>
        <dbReference type="Proteomes" id="UP000242682"/>
    </source>
</evidence>
<dbReference type="AlphaFoldDB" id="A0A2P8GME3"/>
<organism evidence="2 3">
    <name type="scientific">Planomicrobium soli</name>
    <dbReference type="NCBI Taxonomy" id="1176648"/>
    <lineage>
        <taxon>Bacteria</taxon>
        <taxon>Bacillati</taxon>
        <taxon>Bacillota</taxon>
        <taxon>Bacilli</taxon>
        <taxon>Bacillales</taxon>
        <taxon>Caryophanaceae</taxon>
        <taxon>Planomicrobium</taxon>
    </lineage>
</organism>
<keyword evidence="1" id="KW-0812">Transmembrane</keyword>
<name>A0A2P8GME3_9BACL</name>
<feature type="transmembrane region" description="Helical" evidence="1">
    <location>
        <begin position="18"/>
        <end position="36"/>
    </location>
</feature>
<evidence type="ECO:0000313" key="2">
    <source>
        <dbReference type="EMBL" id="PSL35141.1"/>
    </source>
</evidence>
<dbReference type="Proteomes" id="UP000242682">
    <property type="component" value="Unassembled WGS sequence"/>
</dbReference>
<evidence type="ECO:0000256" key="1">
    <source>
        <dbReference type="SAM" id="Phobius"/>
    </source>
</evidence>
<keyword evidence="1" id="KW-1133">Transmembrane helix</keyword>
<proteinExistence type="predicted"/>
<keyword evidence="3" id="KW-1185">Reference proteome</keyword>
<comment type="caution">
    <text evidence="2">The sequence shown here is derived from an EMBL/GenBank/DDBJ whole genome shotgun (WGS) entry which is preliminary data.</text>
</comment>
<sequence length="43" mass="4840">MNNRVQISFLTGEYPPKIIFLFLCTFFSAAIIGYDARKGGIIL</sequence>
<gene>
    <name evidence="2" type="ORF">B0H99_10843</name>
</gene>